<dbReference type="InterPro" id="IPR001930">
    <property type="entry name" value="Peptidase_M1"/>
</dbReference>
<keyword evidence="9" id="KW-0378">Hydrolase</keyword>
<dbReference type="FunFam" id="2.60.40.1910:FF:000006">
    <property type="entry name" value="Aminopeptidase"/>
    <property type="match status" value="1"/>
</dbReference>
<keyword evidence="11" id="KW-0735">Signal-anchor</keyword>
<feature type="binding site" evidence="18">
    <location>
        <position position="448"/>
    </location>
    <ligand>
        <name>Zn(2+)</name>
        <dbReference type="ChEBI" id="CHEBI:29105"/>
        <note>catalytic</note>
    </ligand>
</feature>
<dbReference type="FunFam" id="2.60.40.1730:FF:000012">
    <property type="entry name" value="Aminopeptidase N"/>
    <property type="match status" value="1"/>
</dbReference>
<keyword evidence="16" id="KW-0325">Glycoprotein</keyword>
<keyword evidence="14 21" id="KW-0472">Membrane</keyword>
<keyword evidence="26" id="KW-1185">Reference proteome</keyword>
<evidence type="ECO:0000256" key="12">
    <source>
        <dbReference type="ARBA" id="ARBA00022989"/>
    </source>
</evidence>
<feature type="compositionally biased region" description="Polar residues" evidence="20">
    <location>
        <begin position="98"/>
        <end position="112"/>
    </location>
</feature>
<evidence type="ECO:0000259" key="22">
    <source>
        <dbReference type="Pfam" id="PF01433"/>
    </source>
</evidence>
<evidence type="ECO:0000256" key="11">
    <source>
        <dbReference type="ARBA" id="ARBA00022968"/>
    </source>
</evidence>
<comment type="cofactor">
    <cofactor evidence="18">
        <name>Zn(2+)</name>
        <dbReference type="ChEBI" id="CHEBI:29105"/>
    </cofactor>
    <text evidence="18">Binds 1 zinc ion per subunit.</text>
</comment>
<feature type="domain" description="Peptidase M1 membrane alanine aminopeptidase" evidence="22">
    <location>
        <begin position="353"/>
        <end position="576"/>
    </location>
</feature>
<feature type="domain" description="ERAP1-like C-terminal" evidence="23">
    <location>
        <begin position="664"/>
        <end position="972"/>
    </location>
</feature>
<keyword evidence="6" id="KW-0645">Protease</keyword>
<comment type="similarity">
    <text evidence="3">Belongs to the peptidase M1 family.</text>
</comment>
<comment type="caution">
    <text evidence="25">The sequence shown here is derived from an EMBL/GenBank/DDBJ whole genome shotgun (WGS) entry which is preliminary data.</text>
</comment>
<reference evidence="25" key="1">
    <citation type="submission" date="2021-10" db="EMBL/GenBank/DDBJ databases">
        <title>Tropical sea cucumber genome reveals ecological adaptation and Cuvierian tubules defense mechanism.</title>
        <authorList>
            <person name="Chen T."/>
        </authorList>
    </citation>
    <scope>NUCLEOTIDE SEQUENCE</scope>
    <source>
        <strain evidence="25">Nanhai2018</strain>
        <tissue evidence="25">Muscle</tissue>
    </source>
</reference>
<dbReference type="FunFam" id="1.10.390.10:FF:000006">
    <property type="entry name" value="Puromycin-sensitive aminopeptidase"/>
    <property type="match status" value="1"/>
</dbReference>
<sequence length="1008" mass="116233">MEQDHNVNFIKGSSKFQTEEDEIQFQNGGSLLGLTSKSPSKWPKSKVLLFISLVALFVVTLAMLLLLLDRRHYTTHWETSEGETYTTHGETGEGESTPSRASMTPAETTPSPFVAQTTARWETFRLPQTMKPSHYDITLQTFVEENYFSGSVVITFTCLEATNVVILHKEDLNVIENSISLTKKGSNRKLMLQSPPEYYPDYAFFILTFQNNLQENKVYTLRVAFQSEFTQHNYGLYRTEYQTRDGPRYVIASFLSPMGARKVFPCFDEPSFKANFTVKIIHPKSYTALSNMPVVKKIVNNSWTESTFQTSPLMSTYLLSFAVTKFISRAKFLKNNVELRVWCRQDQFDDLEYSLREAEKLFLSLEEYSGFNYPLPKLDLLALPELLPSGMENWGLITLREKHVLINTRRQSTIDIENSIFVIAHELSHQWYSNLVTQDFWDDLWLKECFASLLGYIAIDAVHPTWEKLVEQAFTSNILEIMKTDALDTSHPILREISKPSQVLDNFDLVSYWKSTAVVRMLLGLMGDTVFREGMERFLHEKAYQNANSEDLWNALDREVDHDKLGIHIADLMRPWLGQAGYPLVSVKAIPGESKVRVTQTAFLLDEDVRDTRTPSPYNYTWDIPLTFVTYTNRNWTSPQGHVIKRTLDYPVEIQVENFNENDWIIVNANRTGYYRVIYDEENRNRLLAQLEEDHEVFSPATRASLIDDSFSLAMAGYLNYSDVFQFTKYMSKERHYLPWRVLLSNFKYVTQMLHTTSAYGLFQNYMLQLIGPVFDATENALNNTGNGLSEPERLLQTSIFEAACNYGYQPCIEKAKVQFSRFVDEGESLHPDFKRAILSTALSDPSATDQAFTCIKDSDSMEESFQWLVALSSSPQPWVLNSVLELSLNTSVLRKPDVVDIFKYITANPIGVFLTWNFFRDNWDILRDRYADGLFQMNQIITYVTDWFNTEFQLQELKTFVASKEGDLEGAAGLSSFMAAIDKTETNIQWMNNNYGQVKTWLERNTK</sequence>
<evidence type="ECO:0000256" key="17">
    <source>
        <dbReference type="PIRSR" id="PIRSR634016-1"/>
    </source>
</evidence>
<keyword evidence="10 18" id="KW-0862">Zinc</keyword>
<evidence type="ECO:0000313" key="26">
    <source>
        <dbReference type="Proteomes" id="UP001152320"/>
    </source>
</evidence>
<gene>
    <name evidence="25" type="ORF">HOLleu_32677</name>
</gene>
<dbReference type="InterPro" id="IPR027268">
    <property type="entry name" value="Peptidase_M4/M1_CTD_sf"/>
</dbReference>
<dbReference type="GO" id="GO:0070006">
    <property type="term" value="F:metalloaminopeptidase activity"/>
    <property type="evidence" value="ECO:0007669"/>
    <property type="project" value="TreeGrafter"/>
</dbReference>
<dbReference type="GO" id="GO:0006508">
    <property type="term" value="P:proteolysis"/>
    <property type="evidence" value="ECO:0007669"/>
    <property type="project" value="UniProtKB-KW"/>
</dbReference>
<keyword evidence="15" id="KW-1015">Disulfide bond</keyword>
<keyword evidence="8 18" id="KW-0479">Metal-binding</keyword>
<keyword evidence="5" id="KW-1003">Cell membrane</keyword>
<feature type="transmembrane region" description="Helical" evidence="21">
    <location>
        <begin position="47"/>
        <end position="68"/>
    </location>
</feature>
<evidence type="ECO:0000256" key="8">
    <source>
        <dbReference type="ARBA" id="ARBA00022723"/>
    </source>
</evidence>
<dbReference type="InterPro" id="IPR045357">
    <property type="entry name" value="Aminopeptidase_N-like_N"/>
</dbReference>
<dbReference type="Gene3D" id="2.60.40.1910">
    <property type="match status" value="1"/>
</dbReference>
<dbReference type="AlphaFoldDB" id="A0A9Q1BJ29"/>
<dbReference type="Gene3D" id="1.25.50.20">
    <property type="match status" value="1"/>
</dbReference>
<evidence type="ECO:0000256" key="4">
    <source>
        <dbReference type="ARBA" id="ARBA00022438"/>
    </source>
</evidence>
<evidence type="ECO:0000256" key="10">
    <source>
        <dbReference type="ARBA" id="ARBA00022833"/>
    </source>
</evidence>
<feature type="compositionally biased region" description="Low complexity" evidence="20">
    <location>
        <begin position="82"/>
        <end position="97"/>
    </location>
</feature>
<dbReference type="GO" id="GO:0043171">
    <property type="term" value="P:peptide catabolic process"/>
    <property type="evidence" value="ECO:0007669"/>
    <property type="project" value="TreeGrafter"/>
</dbReference>
<dbReference type="Gene3D" id="1.10.390.10">
    <property type="entry name" value="Neutral Protease Domain 2"/>
    <property type="match status" value="1"/>
</dbReference>
<feature type="active site" description="Proton acceptor" evidence="17">
    <location>
        <position position="426"/>
    </location>
</feature>
<evidence type="ECO:0000256" key="6">
    <source>
        <dbReference type="ARBA" id="ARBA00022670"/>
    </source>
</evidence>
<evidence type="ECO:0000256" key="3">
    <source>
        <dbReference type="ARBA" id="ARBA00010136"/>
    </source>
</evidence>
<evidence type="ECO:0000256" key="16">
    <source>
        <dbReference type="ARBA" id="ARBA00023180"/>
    </source>
</evidence>
<dbReference type="Gene3D" id="2.60.40.1730">
    <property type="entry name" value="tricorn interacting facor f3 domain"/>
    <property type="match status" value="1"/>
</dbReference>
<dbReference type="InterPro" id="IPR034016">
    <property type="entry name" value="M1_APN-typ"/>
</dbReference>
<keyword evidence="4 25" id="KW-0031">Aminopeptidase</keyword>
<evidence type="ECO:0000259" key="24">
    <source>
        <dbReference type="Pfam" id="PF17900"/>
    </source>
</evidence>
<dbReference type="InterPro" id="IPR042097">
    <property type="entry name" value="Aminopeptidase_N-like_N_sf"/>
</dbReference>
<evidence type="ECO:0000256" key="9">
    <source>
        <dbReference type="ARBA" id="ARBA00022801"/>
    </source>
</evidence>
<keyword evidence="7 21" id="KW-0812">Transmembrane</keyword>
<evidence type="ECO:0000256" key="1">
    <source>
        <dbReference type="ARBA" id="ARBA00004236"/>
    </source>
</evidence>
<name>A0A9Q1BJ29_HOLLE</name>
<feature type="site" description="Transition state stabilizer" evidence="19">
    <location>
        <position position="512"/>
    </location>
</feature>
<evidence type="ECO:0000256" key="2">
    <source>
        <dbReference type="ARBA" id="ARBA00004606"/>
    </source>
</evidence>
<dbReference type="CDD" id="cd09601">
    <property type="entry name" value="M1_APN-Q_like"/>
    <property type="match status" value="1"/>
</dbReference>
<dbReference type="GO" id="GO:0005737">
    <property type="term" value="C:cytoplasm"/>
    <property type="evidence" value="ECO:0007669"/>
    <property type="project" value="TreeGrafter"/>
</dbReference>
<feature type="binding site" evidence="18">
    <location>
        <position position="425"/>
    </location>
    <ligand>
        <name>Zn(2+)</name>
        <dbReference type="ChEBI" id="CHEBI:29105"/>
        <note>catalytic</note>
    </ligand>
</feature>
<dbReference type="OrthoDB" id="6750768at2759"/>
<evidence type="ECO:0000256" key="19">
    <source>
        <dbReference type="PIRSR" id="PIRSR634016-4"/>
    </source>
</evidence>
<evidence type="ECO:0000256" key="15">
    <source>
        <dbReference type="ARBA" id="ARBA00023157"/>
    </source>
</evidence>
<feature type="region of interest" description="Disordered" evidence="20">
    <location>
        <begin position="81"/>
        <end position="112"/>
    </location>
</feature>
<evidence type="ECO:0000256" key="20">
    <source>
        <dbReference type="SAM" id="MobiDB-lite"/>
    </source>
</evidence>
<dbReference type="PRINTS" id="PR00756">
    <property type="entry name" value="ALADIPTASE"/>
</dbReference>
<dbReference type="Pfam" id="PF17900">
    <property type="entry name" value="Peptidase_M1_N"/>
    <property type="match status" value="1"/>
</dbReference>
<evidence type="ECO:0000256" key="18">
    <source>
        <dbReference type="PIRSR" id="PIRSR634016-3"/>
    </source>
</evidence>
<protein>
    <submittedName>
        <fullName evidence="25">Aminopeptidase N</fullName>
    </submittedName>
</protein>
<evidence type="ECO:0000256" key="13">
    <source>
        <dbReference type="ARBA" id="ARBA00023049"/>
    </source>
</evidence>
<dbReference type="GO" id="GO:0042277">
    <property type="term" value="F:peptide binding"/>
    <property type="evidence" value="ECO:0007669"/>
    <property type="project" value="TreeGrafter"/>
</dbReference>
<dbReference type="Pfam" id="PF11838">
    <property type="entry name" value="ERAP1_C"/>
    <property type="match status" value="1"/>
</dbReference>
<dbReference type="FunFam" id="1.25.50.20:FF:000001">
    <property type="entry name" value="Aminopeptidase"/>
    <property type="match status" value="1"/>
</dbReference>
<comment type="subcellular location">
    <subcellularLocation>
        <location evidence="1">Cell membrane</location>
    </subcellularLocation>
    <subcellularLocation>
        <location evidence="2">Membrane</location>
        <topology evidence="2">Single-pass type II membrane protein</topology>
    </subcellularLocation>
</comment>
<organism evidence="25 26">
    <name type="scientific">Holothuria leucospilota</name>
    <name type="common">Black long sea cucumber</name>
    <name type="synonym">Mertensiothuria leucospilota</name>
    <dbReference type="NCBI Taxonomy" id="206669"/>
    <lineage>
        <taxon>Eukaryota</taxon>
        <taxon>Metazoa</taxon>
        <taxon>Echinodermata</taxon>
        <taxon>Eleutherozoa</taxon>
        <taxon>Echinozoa</taxon>
        <taxon>Holothuroidea</taxon>
        <taxon>Aspidochirotacea</taxon>
        <taxon>Aspidochirotida</taxon>
        <taxon>Holothuriidae</taxon>
        <taxon>Holothuria</taxon>
    </lineage>
</organism>
<dbReference type="InterPro" id="IPR024571">
    <property type="entry name" value="ERAP1-like_C_dom"/>
</dbReference>
<feature type="binding site" evidence="18">
    <location>
        <position position="429"/>
    </location>
    <ligand>
        <name>Zn(2+)</name>
        <dbReference type="ChEBI" id="CHEBI:29105"/>
        <note>catalytic</note>
    </ligand>
</feature>
<dbReference type="Proteomes" id="UP001152320">
    <property type="component" value="Chromosome 16"/>
</dbReference>
<evidence type="ECO:0000256" key="21">
    <source>
        <dbReference type="SAM" id="Phobius"/>
    </source>
</evidence>
<dbReference type="PANTHER" id="PTHR11533">
    <property type="entry name" value="PROTEASE M1 ZINC METALLOPROTEASE"/>
    <property type="match status" value="1"/>
</dbReference>
<dbReference type="SUPFAM" id="SSF63737">
    <property type="entry name" value="Leukotriene A4 hydrolase N-terminal domain"/>
    <property type="match status" value="1"/>
</dbReference>
<evidence type="ECO:0000313" key="25">
    <source>
        <dbReference type="EMBL" id="KAJ8027516.1"/>
    </source>
</evidence>
<evidence type="ECO:0000256" key="14">
    <source>
        <dbReference type="ARBA" id="ARBA00023136"/>
    </source>
</evidence>
<dbReference type="GO" id="GO:0005615">
    <property type="term" value="C:extracellular space"/>
    <property type="evidence" value="ECO:0007669"/>
    <property type="project" value="TreeGrafter"/>
</dbReference>
<dbReference type="SUPFAM" id="SSF55486">
    <property type="entry name" value="Metalloproteases ('zincins'), catalytic domain"/>
    <property type="match status" value="1"/>
</dbReference>
<evidence type="ECO:0000259" key="23">
    <source>
        <dbReference type="Pfam" id="PF11838"/>
    </source>
</evidence>
<keyword evidence="12 21" id="KW-1133">Transmembrane helix</keyword>
<accession>A0A9Q1BJ29</accession>
<dbReference type="GO" id="GO:0008270">
    <property type="term" value="F:zinc ion binding"/>
    <property type="evidence" value="ECO:0007669"/>
    <property type="project" value="InterPro"/>
</dbReference>
<proteinExistence type="inferred from homology"/>
<keyword evidence="13" id="KW-0482">Metalloprotease</keyword>
<dbReference type="GO" id="GO:0005886">
    <property type="term" value="C:plasma membrane"/>
    <property type="evidence" value="ECO:0007669"/>
    <property type="project" value="UniProtKB-SubCell"/>
</dbReference>
<dbReference type="PANTHER" id="PTHR11533:SF294">
    <property type="entry name" value="THYROTROPIN-RELEASING HORMONE-DEGRADING ECTOENZYME"/>
    <property type="match status" value="1"/>
</dbReference>
<evidence type="ECO:0000256" key="7">
    <source>
        <dbReference type="ARBA" id="ARBA00022692"/>
    </source>
</evidence>
<dbReference type="EMBL" id="JAIZAY010000016">
    <property type="protein sequence ID" value="KAJ8027516.1"/>
    <property type="molecule type" value="Genomic_DNA"/>
</dbReference>
<evidence type="ECO:0000256" key="5">
    <source>
        <dbReference type="ARBA" id="ARBA00022475"/>
    </source>
</evidence>
<dbReference type="Pfam" id="PF01433">
    <property type="entry name" value="Peptidase_M1"/>
    <property type="match status" value="1"/>
</dbReference>
<dbReference type="InterPro" id="IPR014782">
    <property type="entry name" value="Peptidase_M1_dom"/>
</dbReference>
<feature type="domain" description="Aminopeptidase N-like N-terminal" evidence="24">
    <location>
        <begin position="131"/>
        <end position="318"/>
    </location>
</feature>
<dbReference type="InterPro" id="IPR050344">
    <property type="entry name" value="Peptidase_M1_aminopeptidases"/>
</dbReference>